<evidence type="ECO:0000259" key="8">
    <source>
        <dbReference type="PROSITE" id="PS50850"/>
    </source>
</evidence>
<protein>
    <submittedName>
        <fullName evidence="9">MFS transporter</fullName>
    </submittedName>
</protein>
<evidence type="ECO:0000256" key="3">
    <source>
        <dbReference type="ARBA" id="ARBA00022475"/>
    </source>
</evidence>
<keyword evidence="10" id="KW-1185">Reference proteome</keyword>
<feature type="transmembrane region" description="Helical" evidence="7">
    <location>
        <begin position="142"/>
        <end position="159"/>
    </location>
</feature>
<dbReference type="InterPro" id="IPR011701">
    <property type="entry name" value="MFS"/>
</dbReference>
<dbReference type="PANTHER" id="PTHR43266:SF7">
    <property type="entry name" value="TRANSPORTER, PUTATIVE-RELATED"/>
    <property type="match status" value="1"/>
</dbReference>
<keyword evidence="3" id="KW-1003">Cell membrane</keyword>
<feature type="transmembrane region" description="Helical" evidence="7">
    <location>
        <begin position="247"/>
        <end position="266"/>
    </location>
</feature>
<reference evidence="9 10" key="1">
    <citation type="submission" date="2023-03" db="EMBL/GenBank/DDBJ databases">
        <title>Bacillus Genome Sequencing.</title>
        <authorList>
            <person name="Dunlap C."/>
        </authorList>
    </citation>
    <scope>NUCLEOTIDE SEQUENCE [LARGE SCALE GENOMIC DNA]</scope>
    <source>
        <strain evidence="9 10">B-59205</strain>
    </source>
</reference>
<dbReference type="RefSeq" id="WP_326121422.1">
    <property type="nucleotide sequence ID" value="NZ_JARSFG010000003.1"/>
</dbReference>
<feature type="transmembrane region" description="Helical" evidence="7">
    <location>
        <begin position="302"/>
        <end position="324"/>
    </location>
</feature>
<evidence type="ECO:0000256" key="4">
    <source>
        <dbReference type="ARBA" id="ARBA00022692"/>
    </source>
</evidence>
<organism evidence="9 10">
    <name type="scientific">Metasolibacillus meyeri</name>
    <dbReference type="NCBI Taxonomy" id="1071052"/>
    <lineage>
        <taxon>Bacteria</taxon>
        <taxon>Bacillati</taxon>
        <taxon>Bacillota</taxon>
        <taxon>Bacilli</taxon>
        <taxon>Bacillales</taxon>
        <taxon>Caryophanaceae</taxon>
        <taxon>Metasolibacillus</taxon>
    </lineage>
</organism>
<keyword evidence="4 7" id="KW-0812">Transmembrane</keyword>
<accession>A0AAW9NN56</accession>
<dbReference type="AlphaFoldDB" id="A0AAW9NN56"/>
<evidence type="ECO:0000256" key="6">
    <source>
        <dbReference type="ARBA" id="ARBA00023136"/>
    </source>
</evidence>
<evidence type="ECO:0000313" key="9">
    <source>
        <dbReference type="EMBL" id="MEC1177179.1"/>
    </source>
</evidence>
<comment type="caution">
    <text evidence="9">The sequence shown here is derived from an EMBL/GenBank/DDBJ whole genome shotgun (WGS) entry which is preliminary data.</text>
</comment>
<dbReference type="InterPro" id="IPR020846">
    <property type="entry name" value="MFS_dom"/>
</dbReference>
<evidence type="ECO:0000256" key="1">
    <source>
        <dbReference type="ARBA" id="ARBA00004651"/>
    </source>
</evidence>
<name>A0AAW9NN56_9BACL</name>
<dbReference type="GO" id="GO:0022857">
    <property type="term" value="F:transmembrane transporter activity"/>
    <property type="evidence" value="ECO:0007669"/>
    <property type="project" value="InterPro"/>
</dbReference>
<proteinExistence type="predicted"/>
<dbReference type="GO" id="GO:0005886">
    <property type="term" value="C:plasma membrane"/>
    <property type="evidence" value="ECO:0007669"/>
    <property type="project" value="UniProtKB-SubCell"/>
</dbReference>
<evidence type="ECO:0000256" key="2">
    <source>
        <dbReference type="ARBA" id="ARBA00022448"/>
    </source>
</evidence>
<dbReference type="Proteomes" id="UP001344888">
    <property type="component" value="Unassembled WGS sequence"/>
</dbReference>
<sequence>MWKNKNVWIVLIGEFVVGLGLWAGIIGNLAFMQETVPSDFHKSLILAIGLLAGVAAGPLAGRLIDSSSKKKVLIIASAGRVVAVAFMFIALATNSVLWMLCFLVSLQLAAAFYMPALQAVIPMIVKDRDLITLNGWHMNARTISRIIGTAAAGLLLSYFDVKWLYIASMVMYIVMLGITFTLNLQEQKSAAQAKDKSKGSFKEVYPMLKEHPVVLMTLVLMVIPILFLGSFNLVIMKITEIHQSQSLSGMIYAVEGTAFMLGAVFIKYLTKVMKTGTILFMSVFIIGLMELMLFLADIKLFALLTFALFGFTVGCFFPTTMTIFQRQVPKEYHGRFFSFRNMIDQVLFQVVLLSTGALLDLIGLQWMGVTFGVFSLLLSAYFLMIIRRQKLEMAM</sequence>
<dbReference type="EMBL" id="JARSFG010000003">
    <property type="protein sequence ID" value="MEC1177179.1"/>
    <property type="molecule type" value="Genomic_DNA"/>
</dbReference>
<gene>
    <name evidence="9" type="ORF">P9B03_01670</name>
</gene>
<dbReference type="Pfam" id="PF07690">
    <property type="entry name" value="MFS_1"/>
    <property type="match status" value="1"/>
</dbReference>
<dbReference type="PANTHER" id="PTHR43266">
    <property type="entry name" value="MACROLIDE-EFFLUX PROTEIN"/>
    <property type="match status" value="1"/>
</dbReference>
<evidence type="ECO:0000256" key="5">
    <source>
        <dbReference type="ARBA" id="ARBA00022989"/>
    </source>
</evidence>
<feature type="transmembrane region" description="Helical" evidence="7">
    <location>
        <begin position="369"/>
        <end position="386"/>
    </location>
</feature>
<feature type="transmembrane region" description="Helical" evidence="7">
    <location>
        <begin position="165"/>
        <end position="184"/>
    </location>
</feature>
<keyword evidence="2" id="KW-0813">Transport</keyword>
<feature type="transmembrane region" description="Helical" evidence="7">
    <location>
        <begin position="7"/>
        <end position="31"/>
    </location>
</feature>
<dbReference type="InterPro" id="IPR036259">
    <property type="entry name" value="MFS_trans_sf"/>
</dbReference>
<dbReference type="Gene3D" id="1.20.1250.20">
    <property type="entry name" value="MFS general substrate transporter like domains"/>
    <property type="match status" value="1"/>
</dbReference>
<feature type="transmembrane region" description="Helical" evidence="7">
    <location>
        <begin position="97"/>
        <end position="121"/>
    </location>
</feature>
<keyword evidence="6 7" id="KW-0472">Membrane</keyword>
<feature type="transmembrane region" description="Helical" evidence="7">
    <location>
        <begin position="345"/>
        <end position="363"/>
    </location>
</feature>
<feature type="transmembrane region" description="Helical" evidence="7">
    <location>
        <begin position="278"/>
        <end position="296"/>
    </location>
</feature>
<feature type="transmembrane region" description="Helical" evidence="7">
    <location>
        <begin position="213"/>
        <end position="235"/>
    </location>
</feature>
<dbReference type="CDD" id="cd06173">
    <property type="entry name" value="MFS_MefA_like"/>
    <property type="match status" value="1"/>
</dbReference>
<keyword evidence="5 7" id="KW-1133">Transmembrane helix</keyword>
<comment type="subcellular location">
    <subcellularLocation>
        <location evidence="1">Cell membrane</location>
        <topology evidence="1">Multi-pass membrane protein</topology>
    </subcellularLocation>
</comment>
<feature type="domain" description="Major facilitator superfamily (MFS) profile" evidence="8">
    <location>
        <begin position="6"/>
        <end position="390"/>
    </location>
</feature>
<dbReference type="SUPFAM" id="SSF103473">
    <property type="entry name" value="MFS general substrate transporter"/>
    <property type="match status" value="1"/>
</dbReference>
<dbReference type="PROSITE" id="PS50850">
    <property type="entry name" value="MFS"/>
    <property type="match status" value="1"/>
</dbReference>
<feature type="transmembrane region" description="Helical" evidence="7">
    <location>
        <begin position="72"/>
        <end position="91"/>
    </location>
</feature>
<evidence type="ECO:0000256" key="7">
    <source>
        <dbReference type="SAM" id="Phobius"/>
    </source>
</evidence>
<feature type="transmembrane region" description="Helical" evidence="7">
    <location>
        <begin position="43"/>
        <end position="60"/>
    </location>
</feature>
<evidence type="ECO:0000313" key="10">
    <source>
        <dbReference type="Proteomes" id="UP001344888"/>
    </source>
</evidence>